<dbReference type="Pfam" id="PF00069">
    <property type="entry name" value="Pkinase"/>
    <property type="match status" value="1"/>
</dbReference>
<accession>A0A218Z0G5</accession>
<comment type="caution">
    <text evidence="2">The sequence shown here is derived from an EMBL/GenBank/DDBJ whole genome shotgun (WGS) entry which is preliminary data.</text>
</comment>
<dbReference type="InterPro" id="IPR000719">
    <property type="entry name" value="Prot_kinase_dom"/>
</dbReference>
<evidence type="ECO:0000259" key="1">
    <source>
        <dbReference type="PROSITE" id="PS50011"/>
    </source>
</evidence>
<protein>
    <recommendedName>
        <fullName evidence="1">Protein kinase domain-containing protein</fullName>
    </recommendedName>
</protein>
<dbReference type="STRING" id="503106.A0A218Z0G5"/>
<dbReference type="Gene3D" id="1.10.510.10">
    <property type="entry name" value="Transferase(Phosphotransferase) domain 1"/>
    <property type="match status" value="1"/>
</dbReference>
<dbReference type="GO" id="GO:0005524">
    <property type="term" value="F:ATP binding"/>
    <property type="evidence" value="ECO:0007669"/>
    <property type="project" value="InterPro"/>
</dbReference>
<dbReference type="Proteomes" id="UP000242519">
    <property type="component" value="Unassembled WGS sequence"/>
</dbReference>
<name>A0A218Z0G5_9HELO</name>
<dbReference type="InParanoid" id="A0A218Z0G5"/>
<dbReference type="EMBL" id="MZNU01000274">
    <property type="protein sequence ID" value="OWP01537.1"/>
    <property type="molecule type" value="Genomic_DNA"/>
</dbReference>
<dbReference type="SMART" id="SM00220">
    <property type="entry name" value="S_TKc"/>
    <property type="match status" value="1"/>
</dbReference>
<sequence>MSPDTPNSDTGAPSRAKPLIASLKDLTLVEAWDAETQAPKYVTFYHVTSDEVVYFGQSFKHKKEISIAEYNELLEPIGDEEIYPEVPAGSQLKLAPEHLDDSSAFVKRPGLNSYETMKGTNFIPQALLDETLVMEQVSTSPHASIVAYYGCRVRRGRITAMLFERLDQTLTRYVLTPAFGELDKVRFVAELQSAVDYVHSLGLAHNDINPDNIMIKNGSPVLIDFGSCQPFGMRLQSLGTEGWYEKAFFTSEEEHDVYSLTKLRAWIQKPT</sequence>
<organism evidence="2 3">
    <name type="scientific">Diplocarpon coronariae</name>
    <dbReference type="NCBI Taxonomy" id="2795749"/>
    <lineage>
        <taxon>Eukaryota</taxon>
        <taxon>Fungi</taxon>
        <taxon>Dikarya</taxon>
        <taxon>Ascomycota</taxon>
        <taxon>Pezizomycotina</taxon>
        <taxon>Leotiomycetes</taxon>
        <taxon>Helotiales</taxon>
        <taxon>Drepanopezizaceae</taxon>
        <taxon>Diplocarpon</taxon>
    </lineage>
</organism>
<feature type="domain" description="Protein kinase" evidence="1">
    <location>
        <begin position="59"/>
        <end position="271"/>
    </location>
</feature>
<dbReference type="InterPro" id="IPR011009">
    <property type="entry name" value="Kinase-like_dom_sf"/>
</dbReference>
<reference evidence="2 3" key="1">
    <citation type="submission" date="2017-04" db="EMBL/GenBank/DDBJ databases">
        <title>Draft genome sequence of Marssonina coronaria NL1: causal agent of apple blotch.</title>
        <authorList>
            <person name="Cheng Q."/>
        </authorList>
    </citation>
    <scope>NUCLEOTIDE SEQUENCE [LARGE SCALE GENOMIC DNA]</scope>
    <source>
        <strain evidence="2 3">NL1</strain>
    </source>
</reference>
<dbReference type="OrthoDB" id="4062651at2759"/>
<proteinExistence type="predicted"/>
<gene>
    <name evidence="2" type="ORF">B2J93_7049</name>
</gene>
<keyword evidence="3" id="KW-1185">Reference proteome</keyword>
<evidence type="ECO:0000313" key="2">
    <source>
        <dbReference type="EMBL" id="OWP01537.1"/>
    </source>
</evidence>
<dbReference type="PROSITE" id="PS50011">
    <property type="entry name" value="PROTEIN_KINASE_DOM"/>
    <property type="match status" value="1"/>
</dbReference>
<dbReference type="AlphaFoldDB" id="A0A218Z0G5"/>
<evidence type="ECO:0000313" key="3">
    <source>
        <dbReference type="Proteomes" id="UP000242519"/>
    </source>
</evidence>
<dbReference type="SUPFAM" id="SSF56112">
    <property type="entry name" value="Protein kinase-like (PK-like)"/>
    <property type="match status" value="1"/>
</dbReference>
<dbReference type="GO" id="GO:0004672">
    <property type="term" value="F:protein kinase activity"/>
    <property type="evidence" value="ECO:0007669"/>
    <property type="project" value="InterPro"/>
</dbReference>